<organism evidence="2 3">
    <name type="scientific">Streptomyces laculatispora</name>
    <dbReference type="NCBI Taxonomy" id="887464"/>
    <lineage>
        <taxon>Bacteria</taxon>
        <taxon>Bacillati</taxon>
        <taxon>Actinomycetota</taxon>
        <taxon>Actinomycetes</taxon>
        <taxon>Kitasatosporales</taxon>
        <taxon>Streptomycetaceae</taxon>
        <taxon>Streptomyces</taxon>
    </lineage>
</organism>
<reference evidence="2 3" key="1">
    <citation type="submission" date="2023-03" db="EMBL/GenBank/DDBJ databases">
        <title>Isolation and description of six Streptomyces strains from soil environments, able to metabolize different microbial glucans.</title>
        <authorList>
            <person name="Widen T."/>
            <person name="Larsbrink J."/>
        </authorList>
    </citation>
    <scope>NUCLEOTIDE SEQUENCE [LARGE SCALE GENOMIC DNA]</scope>
    <source>
        <strain evidence="2 3">Mut2</strain>
    </source>
</reference>
<dbReference type="Proteomes" id="UP001229952">
    <property type="component" value="Chromosome"/>
</dbReference>
<keyword evidence="1" id="KW-1133">Transmembrane helix</keyword>
<dbReference type="RefSeq" id="WP_306088609.1">
    <property type="nucleotide sequence ID" value="NZ_CP120992.1"/>
</dbReference>
<dbReference type="EMBL" id="CP120992">
    <property type="protein sequence ID" value="WLQ41696.1"/>
    <property type="molecule type" value="Genomic_DNA"/>
</dbReference>
<keyword evidence="1" id="KW-0472">Membrane</keyword>
<proteinExistence type="predicted"/>
<keyword evidence="1" id="KW-0812">Transmembrane</keyword>
<evidence type="ECO:0000256" key="1">
    <source>
        <dbReference type="SAM" id="Phobius"/>
    </source>
</evidence>
<gene>
    <name evidence="2" type="ORF">P8A22_17910</name>
</gene>
<keyword evidence="3" id="KW-1185">Reference proteome</keyword>
<evidence type="ECO:0000313" key="3">
    <source>
        <dbReference type="Proteomes" id="UP001229952"/>
    </source>
</evidence>
<evidence type="ECO:0000313" key="2">
    <source>
        <dbReference type="EMBL" id="WLQ41696.1"/>
    </source>
</evidence>
<name>A0ABY9I5C3_9ACTN</name>
<accession>A0ABY9I5C3</accession>
<feature type="transmembrane region" description="Helical" evidence="1">
    <location>
        <begin position="12"/>
        <end position="35"/>
    </location>
</feature>
<protein>
    <submittedName>
        <fullName evidence="2">Uncharacterized protein</fullName>
    </submittedName>
</protein>
<sequence length="41" mass="4485">MDHDFGAGREGFTLFCLVFLLVGLSLFASSIGVAFDGFRRD</sequence>